<reference evidence="2 3" key="1">
    <citation type="journal article" date="2012" name="PLoS Pathog.">
        <title>Diverse lifestyles and strategies of plant pathogenesis encoded in the genomes of eighteen Dothideomycetes fungi.</title>
        <authorList>
            <person name="Ohm R.A."/>
            <person name="Feau N."/>
            <person name="Henrissat B."/>
            <person name="Schoch C.L."/>
            <person name="Horwitz B.A."/>
            <person name="Barry K.W."/>
            <person name="Condon B.J."/>
            <person name="Copeland A.C."/>
            <person name="Dhillon B."/>
            <person name="Glaser F."/>
            <person name="Hesse C.N."/>
            <person name="Kosti I."/>
            <person name="LaButti K."/>
            <person name="Lindquist E.A."/>
            <person name="Lucas S."/>
            <person name="Salamov A.A."/>
            <person name="Bradshaw R.E."/>
            <person name="Ciuffetti L."/>
            <person name="Hamelin R.C."/>
            <person name="Kema G.H.J."/>
            <person name="Lawrence C."/>
            <person name="Scott J.A."/>
            <person name="Spatafora J.W."/>
            <person name="Turgeon B.G."/>
            <person name="de Wit P.J.G.M."/>
            <person name="Zhong S."/>
            <person name="Goodwin S.B."/>
            <person name="Grigoriev I.V."/>
        </authorList>
    </citation>
    <scope>NUCLEOTIDE SEQUENCE [LARGE SCALE GENOMIC DNA]</scope>
    <source>
        <strain evidence="3">C5 / ATCC 48332 / race O</strain>
    </source>
</reference>
<organism evidence="2 3">
    <name type="scientific">Cochliobolus heterostrophus (strain C5 / ATCC 48332 / race O)</name>
    <name type="common">Southern corn leaf blight fungus</name>
    <name type="synonym">Bipolaris maydis</name>
    <dbReference type="NCBI Taxonomy" id="701091"/>
    <lineage>
        <taxon>Eukaryota</taxon>
        <taxon>Fungi</taxon>
        <taxon>Dikarya</taxon>
        <taxon>Ascomycota</taxon>
        <taxon>Pezizomycotina</taxon>
        <taxon>Dothideomycetes</taxon>
        <taxon>Pleosporomycetidae</taxon>
        <taxon>Pleosporales</taxon>
        <taxon>Pleosporineae</taxon>
        <taxon>Pleosporaceae</taxon>
        <taxon>Bipolaris</taxon>
    </lineage>
</organism>
<proteinExistence type="predicted"/>
<dbReference type="AlphaFoldDB" id="M2T8L5"/>
<dbReference type="EMBL" id="KB445572">
    <property type="protein sequence ID" value="EMD93880.1"/>
    <property type="molecule type" value="Genomic_DNA"/>
</dbReference>
<reference evidence="3" key="2">
    <citation type="journal article" date="2013" name="PLoS Genet.">
        <title>Comparative genome structure, secondary metabolite, and effector coding capacity across Cochliobolus pathogens.</title>
        <authorList>
            <person name="Condon B.J."/>
            <person name="Leng Y."/>
            <person name="Wu D."/>
            <person name="Bushley K.E."/>
            <person name="Ohm R.A."/>
            <person name="Otillar R."/>
            <person name="Martin J."/>
            <person name="Schackwitz W."/>
            <person name="Grimwood J."/>
            <person name="MohdZainudin N."/>
            <person name="Xue C."/>
            <person name="Wang R."/>
            <person name="Manning V.A."/>
            <person name="Dhillon B."/>
            <person name="Tu Z.J."/>
            <person name="Steffenson B.J."/>
            <person name="Salamov A."/>
            <person name="Sun H."/>
            <person name="Lowry S."/>
            <person name="LaButti K."/>
            <person name="Han J."/>
            <person name="Copeland A."/>
            <person name="Lindquist E."/>
            <person name="Barry K."/>
            <person name="Schmutz J."/>
            <person name="Baker S.E."/>
            <person name="Ciuffetti L.M."/>
            <person name="Grigoriev I.V."/>
            <person name="Zhong S."/>
            <person name="Turgeon B.G."/>
        </authorList>
    </citation>
    <scope>NUCLEOTIDE SEQUENCE [LARGE SCALE GENOMIC DNA]</scope>
    <source>
        <strain evidence="3">C5 / ATCC 48332 / race O</strain>
    </source>
</reference>
<protein>
    <submittedName>
        <fullName evidence="2">Uncharacterized protein</fullName>
    </submittedName>
</protein>
<evidence type="ECO:0000313" key="3">
    <source>
        <dbReference type="Proteomes" id="UP000016936"/>
    </source>
</evidence>
<feature type="compositionally biased region" description="Polar residues" evidence="1">
    <location>
        <begin position="348"/>
        <end position="375"/>
    </location>
</feature>
<gene>
    <name evidence="2" type="ORF">COCHEDRAFT_17241</name>
</gene>
<keyword evidence="3" id="KW-1185">Reference proteome</keyword>
<feature type="region of interest" description="Disordered" evidence="1">
    <location>
        <begin position="336"/>
        <end position="375"/>
    </location>
</feature>
<dbReference type="OrthoDB" id="5402392at2759"/>
<dbReference type="OMA" id="QPRFKHA"/>
<dbReference type="Proteomes" id="UP000016936">
    <property type="component" value="Unassembled WGS sequence"/>
</dbReference>
<evidence type="ECO:0000313" key="2">
    <source>
        <dbReference type="EMBL" id="EMD93880.1"/>
    </source>
</evidence>
<accession>M2T8L5</accession>
<dbReference type="HOGENOM" id="CLU_053358_0_0_1"/>
<dbReference type="eggNOG" id="ENOG502S94T">
    <property type="taxonomic scope" value="Eukaryota"/>
</dbReference>
<name>M2T8L5_COCH5</name>
<sequence length="485" mass="52552">MPRRPPVAPSGLPERAVSYPSLSFILARPAPAHQCLRFASLLCCHLRDSESPPICDYTHANASTQLHHLNHECPQNLSAANTNPPGLKDSRLEYLQALRARAKAQAKHNELQASLQQLRTRHVDDNPTQPEPEHDDNVTQGYVFLLRQRRRHAELQVIQESLEKLLNAKPSTPSSDPRDIVKRAIGDQPDVPAERLDNLSQTDDDQLSIFKLKQQVLEARASMERAQAAKTKAQDTAPSAPSATLQSQVYALEQARNELVDWIQGELAKLEEESIFLEDASPIKRPVKNGTSAAATDTTNSAIDRASATAKIQASYDKYTAARANLLEAHLSLQNPAPATNAEDDSATNDNNALSPPTPVNANTASDSSKPSNPISKLLPYLPPLAHIATSERALTQRTVHLAAHLAAADQEAQEALARLSGESHLLPAAGGSKEAAAWARMAVEADAATEALVKERLDESAKEVASVAMVVDLCSLQSRVLDTV</sequence>
<evidence type="ECO:0000256" key="1">
    <source>
        <dbReference type="SAM" id="MobiDB-lite"/>
    </source>
</evidence>